<feature type="transmembrane region" description="Helical" evidence="1">
    <location>
        <begin position="6"/>
        <end position="26"/>
    </location>
</feature>
<keyword evidence="3" id="KW-1185">Reference proteome</keyword>
<dbReference type="EMBL" id="UZAU01000063">
    <property type="status" value="NOT_ANNOTATED_CDS"/>
    <property type="molecule type" value="Genomic_DNA"/>
</dbReference>
<evidence type="ECO:0000313" key="2">
    <source>
        <dbReference type="EnsemblPlants" id="cds.evm.model.01.2248"/>
    </source>
</evidence>
<reference evidence="2" key="2">
    <citation type="submission" date="2021-03" db="UniProtKB">
        <authorList>
            <consortium name="EnsemblPlants"/>
        </authorList>
    </citation>
    <scope>IDENTIFICATION</scope>
</reference>
<dbReference type="Proteomes" id="UP000596661">
    <property type="component" value="Chromosome 1"/>
</dbReference>
<name>A0A803NKD6_CANSA</name>
<proteinExistence type="predicted"/>
<keyword evidence="1" id="KW-0472">Membrane</keyword>
<protein>
    <submittedName>
        <fullName evidence="2">Uncharacterized protein</fullName>
    </submittedName>
</protein>
<organism evidence="2 3">
    <name type="scientific">Cannabis sativa</name>
    <name type="common">Hemp</name>
    <name type="synonym">Marijuana</name>
    <dbReference type="NCBI Taxonomy" id="3483"/>
    <lineage>
        <taxon>Eukaryota</taxon>
        <taxon>Viridiplantae</taxon>
        <taxon>Streptophyta</taxon>
        <taxon>Embryophyta</taxon>
        <taxon>Tracheophyta</taxon>
        <taxon>Spermatophyta</taxon>
        <taxon>Magnoliopsida</taxon>
        <taxon>eudicotyledons</taxon>
        <taxon>Gunneridae</taxon>
        <taxon>Pentapetalae</taxon>
        <taxon>rosids</taxon>
        <taxon>fabids</taxon>
        <taxon>Rosales</taxon>
        <taxon>Cannabaceae</taxon>
        <taxon>Cannabis</taxon>
    </lineage>
</organism>
<dbReference type="EnsemblPlants" id="evm.model.01.2248">
    <property type="protein sequence ID" value="cds.evm.model.01.2248"/>
    <property type="gene ID" value="evm.TU.01.2248"/>
</dbReference>
<accession>A0A803NKD6</accession>
<dbReference type="Gramene" id="evm.model.01.2248">
    <property type="protein sequence ID" value="cds.evm.model.01.2248"/>
    <property type="gene ID" value="evm.TU.01.2248"/>
</dbReference>
<dbReference type="AlphaFoldDB" id="A0A803NKD6"/>
<reference evidence="2" key="1">
    <citation type="submission" date="2018-11" db="EMBL/GenBank/DDBJ databases">
        <authorList>
            <person name="Grassa J C."/>
        </authorList>
    </citation>
    <scope>NUCLEOTIDE SEQUENCE [LARGE SCALE GENOMIC DNA]</scope>
</reference>
<evidence type="ECO:0000313" key="3">
    <source>
        <dbReference type="Proteomes" id="UP000596661"/>
    </source>
</evidence>
<sequence length="157" mass="16781">MWSLGSVVPSYIFISGNTNFFGFSIKAMASTKGKFAKLLGRLFLIGVGTPGILWIMASMPSSFRAIICSINYSWVGATFTPAFTIEGVKSIITLFALVRDFWCREPSGTVRLVKMTAGGMVEELNAGGMAGELTAGGMADELTIEGMADKLTAEPIF</sequence>
<evidence type="ECO:0000256" key="1">
    <source>
        <dbReference type="SAM" id="Phobius"/>
    </source>
</evidence>
<keyword evidence="1" id="KW-0812">Transmembrane</keyword>
<feature type="transmembrane region" description="Helical" evidence="1">
    <location>
        <begin position="38"/>
        <end position="57"/>
    </location>
</feature>
<keyword evidence="1" id="KW-1133">Transmembrane helix</keyword>